<dbReference type="Proteomes" id="UP001596957">
    <property type="component" value="Unassembled WGS sequence"/>
</dbReference>
<protein>
    <submittedName>
        <fullName evidence="3">NUDIX domain-containing protein</fullName>
    </submittedName>
</protein>
<evidence type="ECO:0000259" key="2">
    <source>
        <dbReference type="PROSITE" id="PS51462"/>
    </source>
</evidence>
<dbReference type="SUPFAM" id="SSF55811">
    <property type="entry name" value="Nudix"/>
    <property type="match status" value="1"/>
</dbReference>
<dbReference type="RefSeq" id="WP_381261684.1">
    <property type="nucleotide sequence ID" value="NZ_JBHTBI010000054.1"/>
</dbReference>
<gene>
    <name evidence="3" type="ORF">ACFQZP_00160</name>
</gene>
<reference evidence="4" key="1">
    <citation type="journal article" date="2019" name="Int. J. Syst. Evol. Microbiol.">
        <title>The Global Catalogue of Microorganisms (GCM) 10K type strain sequencing project: providing services to taxonomists for standard genome sequencing and annotation.</title>
        <authorList>
            <consortium name="The Broad Institute Genomics Platform"/>
            <consortium name="The Broad Institute Genome Sequencing Center for Infectious Disease"/>
            <person name="Wu L."/>
            <person name="Ma J."/>
        </authorList>
    </citation>
    <scope>NUCLEOTIDE SEQUENCE [LARGE SCALE GENOMIC DNA]</scope>
    <source>
        <strain evidence="4">CGMCC 4.7198</strain>
    </source>
</reference>
<sequence>MDSTMGALTPDQQLRGLLIDLLDGLEPWDLLEQEHIGSARSWIASGAPLARVVKPDTPPMHLVSYFVMLDRVRQKVLLGEHRLAGLWLPAGGHCEEGEVPWTTTVRECREELDLEAVPSDVCGDRPLFVTVTPTRGPHSHTDVSLWHVLSADAGQLPAFDEREYRSMRWLTLDEVLGQPIETMDPHMHRFTHKLLATLHT</sequence>
<keyword evidence="4" id="KW-1185">Reference proteome</keyword>
<organism evidence="3 4">
    <name type="scientific">Streptomyces lutosisoli</name>
    <dbReference type="NCBI Taxonomy" id="2665721"/>
    <lineage>
        <taxon>Bacteria</taxon>
        <taxon>Bacillati</taxon>
        <taxon>Actinomycetota</taxon>
        <taxon>Actinomycetes</taxon>
        <taxon>Kitasatosporales</taxon>
        <taxon>Streptomycetaceae</taxon>
        <taxon>Streptomyces</taxon>
    </lineage>
</organism>
<comment type="caution">
    <text evidence="3">The sequence shown here is derived from an EMBL/GenBank/DDBJ whole genome shotgun (WGS) entry which is preliminary data.</text>
</comment>
<accession>A0ABW2V6D7</accession>
<evidence type="ECO:0000313" key="4">
    <source>
        <dbReference type="Proteomes" id="UP001596957"/>
    </source>
</evidence>
<dbReference type="PANTHER" id="PTHR21340:SF0">
    <property type="entry name" value="BIS(5'-NUCLEOSYL)-TETRAPHOSPHATASE [ASYMMETRICAL]"/>
    <property type="match status" value="1"/>
</dbReference>
<dbReference type="InterPro" id="IPR051325">
    <property type="entry name" value="Nudix_hydrolase_domain"/>
</dbReference>
<dbReference type="Pfam" id="PF00293">
    <property type="entry name" value="NUDIX"/>
    <property type="match status" value="1"/>
</dbReference>
<dbReference type="PROSITE" id="PS51462">
    <property type="entry name" value="NUDIX"/>
    <property type="match status" value="1"/>
</dbReference>
<dbReference type="InterPro" id="IPR000086">
    <property type="entry name" value="NUDIX_hydrolase_dom"/>
</dbReference>
<dbReference type="EMBL" id="JBHTEC010000001">
    <property type="protein sequence ID" value="MFD0280101.1"/>
    <property type="molecule type" value="Genomic_DNA"/>
</dbReference>
<dbReference type="PANTHER" id="PTHR21340">
    <property type="entry name" value="DIADENOSINE 5,5-P1,P4-TETRAPHOSPHATE PYROPHOSPHOHYDROLASE MUTT"/>
    <property type="match status" value="1"/>
</dbReference>
<evidence type="ECO:0000313" key="3">
    <source>
        <dbReference type="EMBL" id="MFD0280101.1"/>
    </source>
</evidence>
<name>A0ABW2V6D7_9ACTN</name>
<feature type="domain" description="Nudix hydrolase" evidence="2">
    <location>
        <begin position="59"/>
        <end position="196"/>
    </location>
</feature>
<keyword evidence="1" id="KW-0378">Hydrolase</keyword>
<dbReference type="InterPro" id="IPR015797">
    <property type="entry name" value="NUDIX_hydrolase-like_dom_sf"/>
</dbReference>
<evidence type="ECO:0000256" key="1">
    <source>
        <dbReference type="ARBA" id="ARBA00022801"/>
    </source>
</evidence>
<proteinExistence type="predicted"/>
<dbReference type="Gene3D" id="3.90.79.10">
    <property type="entry name" value="Nucleoside Triphosphate Pyrophosphohydrolase"/>
    <property type="match status" value="1"/>
</dbReference>